<dbReference type="GO" id="GO:0070180">
    <property type="term" value="F:large ribosomal subunit rRNA binding"/>
    <property type="evidence" value="ECO:0007669"/>
    <property type="project" value="TreeGrafter"/>
</dbReference>
<evidence type="ECO:0000256" key="4">
    <source>
        <dbReference type="RuleBase" id="RU003949"/>
    </source>
</evidence>
<name>A0A1X0QAJ5_9MICR</name>
<dbReference type="VEuPathDB" id="MicrosporidiaDB:A0H76_2952"/>
<dbReference type="VEuPathDB" id="MicrosporidiaDB:HERIO_1296"/>
<dbReference type="OrthoDB" id="407959at2759"/>
<dbReference type="SMART" id="SM01374">
    <property type="entry name" value="Ribosomal_L14"/>
    <property type="match status" value="1"/>
</dbReference>
<dbReference type="EMBL" id="LVKB01000061">
    <property type="protein sequence ID" value="ORD96787.1"/>
    <property type="molecule type" value="Genomic_DNA"/>
</dbReference>
<dbReference type="InterPro" id="IPR000218">
    <property type="entry name" value="Ribosomal_uL14"/>
</dbReference>
<dbReference type="InterPro" id="IPR036853">
    <property type="entry name" value="Ribosomal_uL14_sf"/>
</dbReference>
<evidence type="ECO:0000256" key="2">
    <source>
        <dbReference type="ARBA" id="ARBA00022980"/>
    </source>
</evidence>
<dbReference type="Gene3D" id="2.40.150.20">
    <property type="entry name" value="Ribosomal protein L14"/>
    <property type="match status" value="1"/>
</dbReference>
<dbReference type="PANTHER" id="PTHR11761">
    <property type="entry name" value="50S/60S RIBOSOMAL PROTEIN L14/L23"/>
    <property type="match status" value="1"/>
</dbReference>
<dbReference type="GO" id="GO:0022625">
    <property type="term" value="C:cytosolic large ribosomal subunit"/>
    <property type="evidence" value="ECO:0007669"/>
    <property type="project" value="TreeGrafter"/>
</dbReference>
<dbReference type="CDD" id="cd00337">
    <property type="entry name" value="Ribosomal_uL14"/>
    <property type="match status" value="1"/>
</dbReference>
<keyword evidence="2 4" id="KW-0689">Ribosomal protein</keyword>
<comment type="caution">
    <text evidence="5">The sequence shown here is derived from an EMBL/GenBank/DDBJ whole genome shotgun (WGS) entry which is preliminary data.</text>
</comment>
<dbReference type="SUPFAM" id="SSF50193">
    <property type="entry name" value="Ribosomal protein L14"/>
    <property type="match status" value="1"/>
</dbReference>
<reference evidence="5 6" key="1">
    <citation type="journal article" date="2017" name="Environ. Microbiol.">
        <title>Decay of the glycolytic pathway and adaptation to intranuclear parasitism within Enterocytozoonidae microsporidia.</title>
        <authorList>
            <person name="Wiredu Boakye D."/>
            <person name="Jaroenlak P."/>
            <person name="Prachumwat A."/>
            <person name="Williams T.A."/>
            <person name="Bateman K.S."/>
            <person name="Itsathitphaisarn O."/>
            <person name="Sritunyalucksana K."/>
            <person name="Paszkiewicz K.H."/>
            <person name="Moore K.A."/>
            <person name="Stentiford G.D."/>
            <person name="Williams B.A."/>
        </authorList>
    </citation>
    <scope>NUCLEOTIDE SEQUENCE [LARGE SCALE GENOMIC DNA]</scope>
    <source>
        <strain evidence="5 6">GB1</strain>
    </source>
</reference>
<dbReference type="Pfam" id="PF00238">
    <property type="entry name" value="Ribosomal_L14"/>
    <property type="match status" value="1"/>
</dbReference>
<gene>
    <name evidence="5" type="primary">RL23</name>
    <name evidence="5" type="ORF">HERIO_1296</name>
</gene>
<dbReference type="PANTHER" id="PTHR11761:SF8">
    <property type="entry name" value="LARGE RIBOSOMAL SUBUNIT PROTEIN UL14"/>
    <property type="match status" value="1"/>
</dbReference>
<keyword evidence="3 4" id="KW-0687">Ribonucleoprotein</keyword>
<evidence type="ECO:0000313" key="6">
    <source>
        <dbReference type="Proteomes" id="UP000192356"/>
    </source>
</evidence>
<accession>A0A1X0QAJ5</accession>
<dbReference type="AlphaFoldDB" id="A0A1X0QAJ5"/>
<evidence type="ECO:0000256" key="1">
    <source>
        <dbReference type="ARBA" id="ARBA00010745"/>
    </source>
</evidence>
<dbReference type="HAMAP" id="MF_01367">
    <property type="entry name" value="Ribosomal_uL14"/>
    <property type="match status" value="1"/>
</dbReference>
<protein>
    <submittedName>
        <fullName evidence="5">RL23</fullName>
    </submittedName>
</protein>
<organism evidence="5 6">
    <name type="scientific">Hepatospora eriocheir</name>
    <dbReference type="NCBI Taxonomy" id="1081669"/>
    <lineage>
        <taxon>Eukaryota</taxon>
        <taxon>Fungi</taxon>
        <taxon>Fungi incertae sedis</taxon>
        <taxon>Microsporidia</taxon>
        <taxon>Hepatosporidae</taxon>
        <taxon>Hepatospora</taxon>
    </lineage>
</organism>
<dbReference type="GO" id="GO:0003735">
    <property type="term" value="F:structural constituent of ribosome"/>
    <property type="evidence" value="ECO:0007669"/>
    <property type="project" value="InterPro"/>
</dbReference>
<dbReference type="Proteomes" id="UP000192356">
    <property type="component" value="Unassembled WGS sequence"/>
</dbReference>
<dbReference type="GO" id="GO:0006412">
    <property type="term" value="P:translation"/>
    <property type="evidence" value="ECO:0007669"/>
    <property type="project" value="InterPro"/>
</dbReference>
<comment type="similarity">
    <text evidence="1 4">Belongs to the universal ribosomal protein uL14 family.</text>
</comment>
<evidence type="ECO:0000256" key="3">
    <source>
        <dbReference type="ARBA" id="ARBA00023274"/>
    </source>
</evidence>
<sequence>MANKAATPVVTKRDKLPRKNRFKISAGVQTGTRIKNVDNSGVKEVEVIGVIGYRGIMNRLPRASVSDIVVASVKKGKPELKGKIVYALIISQKMVIRRKNGERIAFEDIRSIILDSRGDPRGTGSVNSPVAKEVAEKFARVGSMCSNIH</sequence>
<evidence type="ECO:0000313" key="5">
    <source>
        <dbReference type="EMBL" id="ORD96787.1"/>
    </source>
</evidence>
<keyword evidence="6" id="KW-1185">Reference proteome</keyword>
<proteinExistence type="inferred from homology"/>